<sequence length="55" mass="5991">MADLIKGLADGHGRIERRKRVLENHLHLLAVGLQLPALQVADLRSLKVDLPSADG</sequence>
<comment type="caution">
    <text evidence="1">The sequence shown here is derived from an EMBL/GenBank/DDBJ whole genome shotgun (WGS) entry which is preliminary data.</text>
</comment>
<evidence type="ECO:0000313" key="1">
    <source>
        <dbReference type="EMBL" id="MPM86029.1"/>
    </source>
</evidence>
<protein>
    <submittedName>
        <fullName evidence="1">Uncharacterized protein</fullName>
    </submittedName>
</protein>
<proteinExistence type="predicted"/>
<reference evidence="1" key="1">
    <citation type="submission" date="2019-08" db="EMBL/GenBank/DDBJ databases">
        <authorList>
            <person name="Kucharzyk K."/>
            <person name="Murdoch R.W."/>
            <person name="Higgins S."/>
            <person name="Loffler F."/>
        </authorList>
    </citation>
    <scope>NUCLEOTIDE SEQUENCE</scope>
</reference>
<name>A0A645DA15_9ZZZZ</name>
<gene>
    <name evidence="1" type="ORF">SDC9_133112</name>
</gene>
<dbReference type="AlphaFoldDB" id="A0A645DA15"/>
<dbReference type="EMBL" id="VSSQ01034173">
    <property type="protein sequence ID" value="MPM86029.1"/>
    <property type="molecule type" value="Genomic_DNA"/>
</dbReference>
<organism evidence="1">
    <name type="scientific">bioreactor metagenome</name>
    <dbReference type="NCBI Taxonomy" id="1076179"/>
    <lineage>
        <taxon>unclassified sequences</taxon>
        <taxon>metagenomes</taxon>
        <taxon>ecological metagenomes</taxon>
    </lineage>
</organism>
<accession>A0A645DA15</accession>